<dbReference type="InParanoid" id="A0A1D2VPK4"/>
<dbReference type="Proteomes" id="UP000095038">
    <property type="component" value="Unassembled WGS sequence"/>
</dbReference>
<dbReference type="RefSeq" id="XP_020049782.1">
    <property type="nucleotide sequence ID" value="XM_020192236.1"/>
</dbReference>
<feature type="region of interest" description="Disordered" evidence="1">
    <location>
        <begin position="91"/>
        <end position="130"/>
    </location>
</feature>
<organism evidence="2 3">
    <name type="scientific">Ascoidea rubescens DSM 1968</name>
    <dbReference type="NCBI Taxonomy" id="1344418"/>
    <lineage>
        <taxon>Eukaryota</taxon>
        <taxon>Fungi</taxon>
        <taxon>Dikarya</taxon>
        <taxon>Ascomycota</taxon>
        <taxon>Saccharomycotina</taxon>
        <taxon>Saccharomycetes</taxon>
        <taxon>Ascoideaceae</taxon>
        <taxon>Ascoidea</taxon>
    </lineage>
</organism>
<accession>A0A1D2VPK4</accession>
<evidence type="ECO:0000313" key="2">
    <source>
        <dbReference type="EMBL" id="ODV63475.1"/>
    </source>
</evidence>
<evidence type="ECO:0000256" key="1">
    <source>
        <dbReference type="SAM" id="MobiDB-lite"/>
    </source>
</evidence>
<dbReference type="EMBL" id="KV454475">
    <property type="protein sequence ID" value="ODV63475.1"/>
    <property type="molecule type" value="Genomic_DNA"/>
</dbReference>
<dbReference type="AlphaFoldDB" id="A0A1D2VPK4"/>
<reference evidence="3" key="1">
    <citation type="submission" date="2016-05" db="EMBL/GenBank/DDBJ databases">
        <title>Comparative genomics of biotechnologically important yeasts.</title>
        <authorList>
            <consortium name="DOE Joint Genome Institute"/>
            <person name="Riley R."/>
            <person name="Haridas S."/>
            <person name="Wolfe K.H."/>
            <person name="Lopes M.R."/>
            <person name="Hittinger C.T."/>
            <person name="Goker M."/>
            <person name="Salamov A."/>
            <person name="Wisecaver J."/>
            <person name="Long T.M."/>
            <person name="Aerts A.L."/>
            <person name="Barry K."/>
            <person name="Choi C."/>
            <person name="Clum A."/>
            <person name="Coughlan A.Y."/>
            <person name="Deshpande S."/>
            <person name="Douglass A.P."/>
            <person name="Hanson S.J."/>
            <person name="Klenk H.-P."/>
            <person name="Labutti K."/>
            <person name="Lapidus A."/>
            <person name="Lindquist E."/>
            <person name="Lipzen A."/>
            <person name="Meier-Kolthoff J.P."/>
            <person name="Ohm R.A."/>
            <person name="Otillar R.P."/>
            <person name="Pangilinan J."/>
            <person name="Peng Y."/>
            <person name="Rokas A."/>
            <person name="Rosa C.A."/>
            <person name="Scheuner C."/>
            <person name="Sibirny A.A."/>
            <person name="Slot J.C."/>
            <person name="Stielow J.B."/>
            <person name="Sun H."/>
            <person name="Kurtzman C.P."/>
            <person name="Blackwell M."/>
            <person name="Grigoriev I.V."/>
            <person name="Jeffries T.W."/>
        </authorList>
    </citation>
    <scope>NUCLEOTIDE SEQUENCE [LARGE SCALE GENOMIC DNA]</scope>
    <source>
        <strain evidence="3">DSM 1968</strain>
    </source>
</reference>
<sequence length="226" mass="26103">MSSSEINEFDNFKRVVQKSSQLQAKKLWQSEQYQKQLSSNLKKIINNKSTIKESSFLKQSYMNLINSANINNIGNLNLNLNLNSGGNSNSNSNNTFGSSSNTSNSNYRSIGSSNNNHNIGGHNNTNVHNNSNIISQKDKEFNENESLYKIKQIHENDRKIQKQFIELNLNLNNLKKFNKKLQYNFIKKEKELTRNANDLQKFAELTDQRIRILENTQRLIESNKNL</sequence>
<name>A0A1D2VPK4_9ASCO</name>
<gene>
    <name evidence="2" type="ORF">ASCRUDRAFT_73320</name>
</gene>
<dbReference type="GeneID" id="30965872"/>
<keyword evidence="3" id="KW-1185">Reference proteome</keyword>
<proteinExistence type="predicted"/>
<evidence type="ECO:0000313" key="3">
    <source>
        <dbReference type="Proteomes" id="UP000095038"/>
    </source>
</evidence>
<protein>
    <submittedName>
        <fullName evidence="2">Uncharacterized protein</fullName>
    </submittedName>
</protein>